<proteinExistence type="predicted"/>
<feature type="domain" description="AB hydrolase-1" evidence="1">
    <location>
        <begin position="35"/>
        <end position="241"/>
    </location>
</feature>
<organism evidence="2 3">
    <name type="scientific">Streptomyces cyanogenus</name>
    <dbReference type="NCBI Taxonomy" id="80860"/>
    <lineage>
        <taxon>Bacteria</taxon>
        <taxon>Bacillati</taxon>
        <taxon>Actinomycetota</taxon>
        <taxon>Actinomycetes</taxon>
        <taxon>Kitasatosporales</taxon>
        <taxon>Streptomycetaceae</taxon>
        <taxon>Streptomyces</taxon>
    </lineage>
</organism>
<dbReference type="SUPFAM" id="SSF53474">
    <property type="entry name" value="alpha/beta-Hydrolases"/>
    <property type="match status" value="1"/>
</dbReference>
<dbReference type="GO" id="GO:0016787">
    <property type="term" value="F:hydrolase activity"/>
    <property type="evidence" value="ECO:0007669"/>
    <property type="project" value="UniProtKB-KW"/>
</dbReference>
<dbReference type="PANTHER" id="PTHR43798:SF5">
    <property type="entry name" value="MONOACYLGLYCEROL LIPASE ABHD6"/>
    <property type="match status" value="1"/>
</dbReference>
<dbReference type="PANTHER" id="PTHR43798">
    <property type="entry name" value="MONOACYLGLYCEROL LIPASE"/>
    <property type="match status" value="1"/>
</dbReference>
<reference evidence="2 3" key="1">
    <citation type="submission" date="2021-03" db="EMBL/GenBank/DDBJ databases">
        <title>Complete genome sequence of Streptomyces cyanogenus S136, producer of anticancer angucycline landomycin A.</title>
        <authorList>
            <person name="Hrab P."/>
            <person name="Ruckert C."/>
            <person name="Busche T."/>
            <person name="Ostash I."/>
            <person name="Kalinowski J."/>
            <person name="Fedorenko V."/>
            <person name="Yushchuk O."/>
            <person name="Ostash B."/>
        </authorList>
    </citation>
    <scope>NUCLEOTIDE SEQUENCE [LARGE SCALE GENOMIC DNA]</scope>
    <source>
        <strain evidence="2 3">S136</strain>
    </source>
</reference>
<dbReference type="InterPro" id="IPR050266">
    <property type="entry name" value="AB_hydrolase_sf"/>
</dbReference>
<dbReference type="InterPro" id="IPR000073">
    <property type="entry name" value="AB_hydrolase_1"/>
</dbReference>
<dbReference type="Gene3D" id="3.40.50.1820">
    <property type="entry name" value="alpha/beta hydrolase"/>
    <property type="match status" value="1"/>
</dbReference>
<gene>
    <name evidence="2" type="primary">rutD</name>
    <name evidence="2" type="ORF">S1361_12655</name>
</gene>
<dbReference type="EMBL" id="CP071839">
    <property type="protein sequence ID" value="QTD98204.1"/>
    <property type="molecule type" value="Genomic_DNA"/>
</dbReference>
<protein>
    <submittedName>
        <fullName evidence="2">Aminoacrylate hydrolase RutD</fullName>
    </submittedName>
</protein>
<evidence type="ECO:0000259" key="1">
    <source>
        <dbReference type="Pfam" id="PF12697"/>
    </source>
</evidence>
<dbReference type="Pfam" id="PF12697">
    <property type="entry name" value="Abhydrolase_6"/>
    <property type="match status" value="1"/>
</dbReference>
<evidence type="ECO:0000313" key="3">
    <source>
        <dbReference type="Proteomes" id="UP000663908"/>
    </source>
</evidence>
<keyword evidence="3" id="KW-1185">Reference proteome</keyword>
<dbReference type="InterPro" id="IPR029058">
    <property type="entry name" value="AB_hydrolase_fold"/>
</dbReference>
<dbReference type="Proteomes" id="UP000663908">
    <property type="component" value="Chromosome"/>
</dbReference>
<sequence length="252" mass="27087">MRTAGRERSTARWDQVAGHWVRSLQTGGRPGAPPVVLVPGLGALGYLIDTLEGCGAWSHSFLLDVPGFGHRRPRAVCPPRIPALAETVSAWLAAVAREPVVLAGHSTGAQVACRVAADHPETVCSLVLMGPTFAPGARRVTGLLRALPGTLAHESPGEIRVTAPYYLRAGRELHRYLRAALQDVPERVMDRVTCPTLILRGEHDALSPEPWVSELAARAPRGRWATVPGAHNFPYQRGGLTAALIAEAARRR</sequence>
<accession>A0ABX7TTS0</accession>
<name>A0ABX7TTS0_STRCY</name>
<keyword evidence="2" id="KW-0378">Hydrolase</keyword>
<evidence type="ECO:0000313" key="2">
    <source>
        <dbReference type="EMBL" id="QTD98204.1"/>
    </source>
</evidence>
<dbReference type="RefSeq" id="WP_208031960.1">
    <property type="nucleotide sequence ID" value="NZ_CP071839.1"/>
</dbReference>